<protein>
    <submittedName>
        <fullName evidence="1">Uncharacterized protein</fullName>
    </submittedName>
</protein>
<sequence length="115" mass="12650">MRSAHKDGDVQTLLHFTSAGKGFPVIGGEEAGNTCQIRLFKKDILCDLFKRSAEMVIMEKGGERTRVRILEVLAQIGKLGGQRNGFAAVPLVIVPDKELDVGKELSYCRLEHAQP</sequence>
<dbReference type="EMBL" id="ADZX01000576">
    <property type="protein sequence ID" value="EFK96093.1"/>
    <property type="molecule type" value="Genomic_DNA"/>
</dbReference>
<dbReference type="AlphaFoldDB" id="D9PK22"/>
<evidence type="ECO:0000313" key="1">
    <source>
        <dbReference type="EMBL" id="EFK96093.1"/>
    </source>
</evidence>
<name>D9PK22_9ZZZZ</name>
<organism evidence="1">
    <name type="scientific">sediment metagenome</name>
    <dbReference type="NCBI Taxonomy" id="749907"/>
    <lineage>
        <taxon>unclassified sequences</taxon>
        <taxon>metagenomes</taxon>
        <taxon>ecological metagenomes</taxon>
    </lineage>
</organism>
<accession>D9PK22</accession>
<comment type="caution">
    <text evidence="1">The sequence shown here is derived from an EMBL/GenBank/DDBJ whole genome shotgun (WGS) entry which is preliminary data.</text>
</comment>
<gene>
    <name evidence="1" type="ORF">LDC_1887</name>
</gene>
<proteinExistence type="predicted"/>
<reference evidence="1" key="1">
    <citation type="submission" date="2010-07" db="EMBL/GenBank/DDBJ databases">
        <authorList>
            <consortium name="CONSOLIDER consortium CSD2007-00005"/>
            <person name="Guazzaroni M.-E."/>
            <person name="Richter M."/>
            <person name="Garcia-Salamanca A."/>
            <person name="Yarza P."/>
            <person name="Ferrer M."/>
        </authorList>
    </citation>
    <scope>NUCLEOTIDE SEQUENCE</scope>
</reference>
<reference evidence="1" key="2">
    <citation type="journal article" date="2011" name="Microb. Ecol.">
        <title>Taxonomic and Functional Metagenomic Profiling of the Microbial Community in the Anoxic Sediment of a Sub-saline Shallow Lake (Laguna de Carrizo, Central Spain).</title>
        <authorList>
            <person name="Ferrer M."/>
            <person name="Guazzaroni M.E."/>
            <person name="Richter M."/>
            <person name="Garcia-Salamanca A."/>
            <person name="Yarza P."/>
            <person name="Suarez-Suarez A."/>
            <person name="Solano J."/>
            <person name="Alcaide M."/>
            <person name="van Dillewijn P."/>
            <person name="Molina-Henares M.A."/>
            <person name="Lopez-Cortes N."/>
            <person name="Al-Ramahi Y."/>
            <person name="Guerrero C."/>
            <person name="Acosta A."/>
            <person name="de Eugenio L.I."/>
            <person name="Martinez V."/>
            <person name="Marques S."/>
            <person name="Rojo F."/>
            <person name="Santero E."/>
            <person name="Genilloud O."/>
            <person name="Perez-Perez J."/>
            <person name="Rossello-Mora R."/>
            <person name="Ramos J.L."/>
        </authorList>
    </citation>
    <scope>NUCLEOTIDE SEQUENCE</scope>
</reference>